<dbReference type="InterPro" id="IPR015943">
    <property type="entry name" value="WD40/YVTN_repeat-like_dom_sf"/>
</dbReference>
<dbReference type="InterPro" id="IPR011123">
    <property type="entry name" value="Y_Y_Y"/>
</dbReference>
<accession>A0A1T4MI65</accession>
<organism evidence="4 5">
    <name type="scientific">Sediminibacterium ginsengisoli</name>
    <dbReference type="NCBI Taxonomy" id="413434"/>
    <lineage>
        <taxon>Bacteria</taxon>
        <taxon>Pseudomonadati</taxon>
        <taxon>Bacteroidota</taxon>
        <taxon>Chitinophagia</taxon>
        <taxon>Chitinophagales</taxon>
        <taxon>Chitinophagaceae</taxon>
        <taxon>Sediminibacterium</taxon>
    </lineage>
</organism>
<dbReference type="SUPFAM" id="SSF63829">
    <property type="entry name" value="Calcium-dependent phosphotriesterase"/>
    <property type="match status" value="2"/>
</dbReference>
<dbReference type="PANTHER" id="PTHR43547:SF2">
    <property type="entry name" value="HYBRID SIGNAL TRANSDUCTION HISTIDINE KINASE C"/>
    <property type="match status" value="1"/>
</dbReference>
<dbReference type="PANTHER" id="PTHR43547">
    <property type="entry name" value="TWO-COMPONENT HISTIDINE KINASE"/>
    <property type="match status" value="1"/>
</dbReference>
<dbReference type="PROSITE" id="PS50109">
    <property type="entry name" value="HIS_KIN"/>
    <property type="match status" value="1"/>
</dbReference>
<sequence length="1018" mass="116222">MKTRLFHFIGCLIFVFCSIGALSQSRLSSTRFAFTRFSSDDGLSSNAVYSVYQDASNFIWVGSANGLQRFDGSKFIYLGRGNPSGDPLPNTLISQIVGNPDGTMWLVMENAKEVGLFNPSTFLYKKVAIDIKSKDIPPNLPIELFRDNKGRVFLMLKYRLLMQYNEKTKSFSEDNVEIKMPPGWRPNRIFEDVKTKSFWISSDSGIAKFDDRTKALHYRGHNPEKNPLLEDTMVNQFVRNIFIDSKRRFWIFNWRWKRVQTPFCYDEPSRSFTKDTTGIGASSNAYYELTNVMEMKKGMIWIYGLEVMLNFNDSLHRFSNNKNEFIDNFGIRYTKINHMMEDREGSAWVATDQGLYFFSPADQQALNVMFKNPVSITSFLHTKEKHIWIGCWGYPGLRFMTEDYMPVKKPVFKIESTDKDYYLVWSLVQHSKTGEIWIGCQAGKLMIHNPATGKTRYLHPPEFDGKTLPIMAEDHEGNMWFATWSGKIVKYNNNQFRIVQDFKTQVYTLTLDKGGWLWAGTNQKGLYAIDSKTGNVVQHYTKTNGPGKSIFSNYVSVVSAYNDSILFVGSEALNIINKKNNQVEQVSLEQGLPSNSIKGMTIDKTGLLWLATSNGLSRFNYHNHNITNFTRKDGIINIENAGDVAYCDRNNNIVFGGTSAMLILDPSTLTSRSVPADVTITDFKLFDTYLPVDSLLKLKTVEMGYEQNSFSISFASLSYLQRDKLVYYYKMEGIDTGWVRADLSLQVNYTLLPPGHYTFKVRCETNEGLGSKHITSMRLYIEPPFWKKWWFLALVLMALGALTYFIHRLRVNKLLAVEKLRLRVARDLHDDMGSTLSTINILSTMAKAKIATDPVRTTEYISKITDNSSRMMESMDDIVWSIKPSNDSMQKITARMREFATNVLEAKDIDISFRVDEGVNDVKLDMEARRDLFLLFKEAVNNIAKYSACKNAVIHVSCRQKRLILIIEDDGIGFFAEDADSGNGLGNMQKRADALKGRMQINSEPGKGTQITVNIPVT</sequence>
<dbReference type="EMBL" id="FUWH01000003">
    <property type="protein sequence ID" value="SJZ66709.1"/>
    <property type="molecule type" value="Genomic_DNA"/>
</dbReference>
<dbReference type="Pfam" id="PF02518">
    <property type="entry name" value="HATPase_c"/>
    <property type="match status" value="1"/>
</dbReference>
<keyword evidence="2" id="KW-1133">Transmembrane helix</keyword>
<dbReference type="InterPro" id="IPR003594">
    <property type="entry name" value="HATPase_dom"/>
</dbReference>
<keyword evidence="1" id="KW-0597">Phosphoprotein</keyword>
<reference evidence="4 5" key="1">
    <citation type="submission" date="2017-02" db="EMBL/GenBank/DDBJ databases">
        <authorList>
            <person name="Peterson S.W."/>
        </authorList>
    </citation>
    <scope>NUCLEOTIDE SEQUENCE [LARGE SCALE GENOMIC DNA]</scope>
    <source>
        <strain evidence="4 5">DSM 22335</strain>
    </source>
</reference>
<dbReference type="STRING" id="413434.SAMN04488132_103405"/>
<evidence type="ECO:0000256" key="1">
    <source>
        <dbReference type="ARBA" id="ARBA00022553"/>
    </source>
</evidence>
<keyword evidence="5" id="KW-1185">Reference proteome</keyword>
<keyword evidence="4" id="KW-0418">Kinase</keyword>
<feature type="domain" description="Histidine kinase" evidence="3">
    <location>
        <begin position="823"/>
        <end position="1018"/>
    </location>
</feature>
<name>A0A1T4MI65_9BACT</name>
<dbReference type="Pfam" id="PF07730">
    <property type="entry name" value="HisKA_3"/>
    <property type="match status" value="1"/>
</dbReference>
<evidence type="ECO:0000313" key="5">
    <source>
        <dbReference type="Proteomes" id="UP000190888"/>
    </source>
</evidence>
<evidence type="ECO:0000313" key="4">
    <source>
        <dbReference type="EMBL" id="SJZ66709.1"/>
    </source>
</evidence>
<dbReference type="Gene3D" id="2.60.40.10">
    <property type="entry name" value="Immunoglobulins"/>
    <property type="match status" value="1"/>
</dbReference>
<dbReference type="InterPro" id="IPR036890">
    <property type="entry name" value="HATPase_C_sf"/>
</dbReference>
<dbReference type="GO" id="GO:0016020">
    <property type="term" value="C:membrane"/>
    <property type="evidence" value="ECO:0007669"/>
    <property type="project" value="InterPro"/>
</dbReference>
<gene>
    <name evidence="4" type="ORF">SAMN04488132_103405</name>
</gene>
<keyword evidence="2" id="KW-0812">Transmembrane</keyword>
<dbReference type="Pfam" id="PF07494">
    <property type="entry name" value="Reg_prop"/>
    <property type="match status" value="1"/>
</dbReference>
<dbReference type="CDD" id="cd16917">
    <property type="entry name" value="HATPase_UhpB-NarQ-NarX-like"/>
    <property type="match status" value="1"/>
</dbReference>
<dbReference type="OrthoDB" id="9778366at2"/>
<dbReference type="AlphaFoldDB" id="A0A1T4MI65"/>
<dbReference type="GO" id="GO:0046983">
    <property type="term" value="F:protein dimerization activity"/>
    <property type="evidence" value="ECO:0007669"/>
    <property type="project" value="InterPro"/>
</dbReference>
<keyword evidence="4" id="KW-0808">Transferase</keyword>
<dbReference type="Gene3D" id="3.30.565.10">
    <property type="entry name" value="Histidine kinase-like ATPase, C-terminal domain"/>
    <property type="match status" value="1"/>
</dbReference>
<proteinExistence type="predicted"/>
<evidence type="ECO:0000256" key="2">
    <source>
        <dbReference type="SAM" id="Phobius"/>
    </source>
</evidence>
<dbReference type="Gene3D" id="2.130.10.10">
    <property type="entry name" value="YVTN repeat-like/Quinoprotein amine dehydrogenase"/>
    <property type="match status" value="3"/>
</dbReference>
<dbReference type="SUPFAM" id="SSF55874">
    <property type="entry name" value="ATPase domain of HSP90 chaperone/DNA topoisomerase II/histidine kinase"/>
    <property type="match status" value="1"/>
</dbReference>
<protein>
    <submittedName>
        <fullName evidence="4">Signal transduction histidine kinase</fullName>
    </submittedName>
</protein>
<feature type="transmembrane region" description="Helical" evidence="2">
    <location>
        <begin position="789"/>
        <end position="806"/>
    </location>
</feature>
<keyword evidence="2" id="KW-0472">Membrane</keyword>
<dbReference type="InterPro" id="IPR005467">
    <property type="entry name" value="His_kinase_dom"/>
</dbReference>
<dbReference type="Proteomes" id="UP000190888">
    <property type="component" value="Unassembled WGS sequence"/>
</dbReference>
<dbReference type="InterPro" id="IPR013783">
    <property type="entry name" value="Ig-like_fold"/>
</dbReference>
<dbReference type="InterPro" id="IPR011110">
    <property type="entry name" value="Reg_prop"/>
</dbReference>
<dbReference type="InterPro" id="IPR011712">
    <property type="entry name" value="Sig_transdc_His_kin_sub3_dim/P"/>
</dbReference>
<dbReference type="Gene3D" id="1.20.5.1930">
    <property type="match status" value="1"/>
</dbReference>
<evidence type="ECO:0000259" key="3">
    <source>
        <dbReference type="PROSITE" id="PS50109"/>
    </source>
</evidence>
<dbReference type="Pfam" id="PF07495">
    <property type="entry name" value="Y_Y_Y"/>
    <property type="match status" value="1"/>
</dbReference>
<dbReference type="GO" id="GO:0000155">
    <property type="term" value="F:phosphorelay sensor kinase activity"/>
    <property type="evidence" value="ECO:0007669"/>
    <property type="project" value="InterPro"/>
</dbReference>
<dbReference type="RefSeq" id="WP_078830869.1">
    <property type="nucleotide sequence ID" value="NZ_FUWH01000003.1"/>
</dbReference>